<evidence type="ECO:0000256" key="2">
    <source>
        <dbReference type="ARBA" id="ARBA00006099"/>
    </source>
</evidence>
<proteinExistence type="inferred from homology"/>
<evidence type="ECO:0000313" key="7">
    <source>
        <dbReference type="Proteomes" id="UP000643610"/>
    </source>
</evidence>
<dbReference type="SUPFAM" id="SSF53850">
    <property type="entry name" value="Periplasmic binding protein-like II"/>
    <property type="match status" value="1"/>
</dbReference>
<comment type="similarity">
    <text evidence="2">Belongs to the prokaryotic sulfate-binding protein family.</text>
</comment>
<dbReference type="NCBIfam" id="NF008106">
    <property type="entry name" value="PRK10852.1"/>
    <property type="match status" value="1"/>
</dbReference>
<keyword evidence="4" id="KW-0732">Signal</keyword>
<name>A0ABR6XTB0_9BURK</name>
<keyword evidence="7" id="KW-1185">Reference proteome</keyword>
<comment type="subcellular location">
    <subcellularLocation>
        <location evidence="1">Periplasm</location>
    </subcellularLocation>
</comment>
<accession>A0ABR6XTB0</accession>
<keyword evidence="3" id="KW-0813">Transport</keyword>
<sequence length="352" mass="38726">MLDRHALAKSVIQKNQSLRRVSLIAALLVGAGLAWTTPSMAQGNGNILNASYDVTRELFKDINPAFVAEWKKKTGETIVINQSHGGSSKQARSVIDGLDAGVVTMNQASDIDILAEKGLVPATWNKAFPNNSSPFYSTMVFLTRKGNPKKIASWEDLGKADLKIIIPNPKTSGNGRYSYLGAWGSVIKAGGNEAQARQLTERIFKNVPVLDGGGRGATTTFTQREIGDVLVTFENEVQLIKQEFGDNFDVVYPKISILAESPVAVVDKVVDKLGNRKQATAYLQFLYSEAGQEIIAKHYLRPRSELAAKKYAANFKPVSLFTIEDVFGGWKQIQKKFFDDGAEFDKIYQSKK</sequence>
<keyword evidence="5" id="KW-0574">Periplasm</keyword>
<dbReference type="RefSeq" id="WP_186891770.1">
    <property type="nucleotide sequence ID" value="NZ_JACOFU010000006.1"/>
</dbReference>
<dbReference type="NCBIfam" id="TIGR00971">
    <property type="entry name" value="3a0106s03"/>
    <property type="match status" value="1"/>
</dbReference>
<dbReference type="Gene3D" id="3.40.190.10">
    <property type="entry name" value="Periplasmic binding protein-like II"/>
    <property type="match status" value="2"/>
</dbReference>
<evidence type="ECO:0000313" key="6">
    <source>
        <dbReference type="EMBL" id="MBC3832720.1"/>
    </source>
</evidence>
<organism evidence="6 7">
    <name type="scientific">Undibacterium amnicola</name>
    <dbReference type="NCBI Taxonomy" id="1834038"/>
    <lineage>
        <taxon>Bacteria</taxon>
        <taxon>Pseudomonadati</taxon>
        <taxon>Pseudomonadota</taxon>
        <taxon>Betaproteobacteria</taxon>
        <taxon>Burkholderiales</taxon>
        <taxon>Oxalobacteraceae</taxon>
        <taxon>Undibacterium</taxon>
    </lineage>
</organism>
<dbReference type="NCBIfam" id="NF008022">
    <property type="entry name" value="PRK10752.1"/>
    <property type="match status" value="1"/>
</dbReference>
<dbReference type="Proteomes" id="UP000643610">
    <property type="component" value="Unassembled WGS sequence"/>
</dbReference>
<evidence type="ECO:0000256" key="4">
    <source>
        <dbReference type="ARBA" id="ARBA00022729"/>
    </source>
</evidence>
<reference evidence="6 7" key="1">
    <citation type="submission" date="2020-08" db="EMBL/GenBank/DDBJ databases">
        <title>Novel species isolated from subtropical streams in China.</title>
        <authorList>
            <person name="Lu H."/>
        </authorList>
    </citation>
    <scope>NUCLEOTIDE SEQUENCE [LARGE SCALE GENOMIC DNA]</scope>
    <source>
        <strain evidence="6 7">KCTC 52442</strain>
    </source>
</reference>
<evidence type="ECO:0000256" key="3">
    <source>
        <dbReference type="ARBA" id="ARBA00022448"/>
    </source>
</evidence>
<dbReference type="PANTHER" id="PTHR30368">
    <property type="entry name" value="SULFATE-BINDING PROTEIN"/>
    <property type="match status" value="1"/>
</dbReference>
<dbReference type="CDD" id="cd01005">
    <property type="entry name" value="PBP2_CysP"/>
    <property type="match status" value="1"/>
</dbReference>
<evidence type="ECO:0000256" key="1">
    <source>
        <dbReference type="ARBA" id="ARBA00004418"/>
    </source>
</evidence>
<protein>
    <submittedName>
        <fullName evidence="6">Sulfate ABC transporter substrate-binding protein</fullName>
    </submittedName>
</protein>
<comment type="caution">
    <text evidence="6">The sequence shown here is derived from an EMBL/GenBank/DDBJ whole genome shotgun (WGS) entry which is preliminary data.</text>
</comment>
<dbReference type="PANTHER" id="PTHR30368:SF2">
    <property type="entry name" value="SULFATE-BINDING PROTEIN"/>
    <property type="match status" value="1"/>
</dbReference>
<dbReference type="EMBL" id="JACOFU010000006">
    <property type="protein sequence ID" value="MBC3832720.1"/>
    <property type="molecule type" value="Genomic_DNA"/>
</dbReference>
<gene>
    <name evidence="6" type="ORF">H8K33_14520</name>
</gene>
<dbReference type="Pfam" id="PF13531">
    <property type="entry name" value="SBP_bac_11"/>
    <property type="match status" value="1"/>
</dbReference>
<evidence type="ECO:0000256" key="5">
    <source>
        <dbReference type="ARBA" id="ARBA00022764"/>
    </source>
</evidence>
<dbReference type="InterPro" id="IPR005669">
    <property type="entry name" value="Thiosulph/SO4-bd"/>
</dbReference>